<reference evidence="10" key="1">
    <citation type="submission" date="2022-11" db="EMBL/GenBank/DDBJ databases">
        <authorList>
            <person name="Petersen C."/>
        </authorList>
    </citation>
    <scope>NUCLEOTIDE SEQUENCE</scope>
    <source>
        <strain evidence="10">IBT 21917</strain>
    </source>
</reference>
<comment type="similarity">
    <text evidence="2">Belongs to the HIBADH-related family. 3-hydroxyisobutyrate dehydrogenase subfamily.</text>
</comment>
<comment type="caution">
    <text evidence="10">The sequence shown here is derived from an EMBL/GenBank/DDBJ whole genome shotgun (WGS) entry which is preliminary data.</text>
</comment>
<evidence type="ECO:0000313" key="11">
    <source>
        <dbReference type="Proteomes" id="UP001146351"/>
    </source>
</evidence>
<dbReference type="PROSITE" id="PS00895">
    <property type="entry name" value="3_HYDROXYISOBUT_DH"/>
    <property type="match status" value="1"/>
</dbReference>
<dbReference type="PANTHER" id="PTHR22981">
    <property type="entry name" value="3-HYDROXYISOBUTYRATE DEHYDROGENASE-RELATED"/>
    <property type="match status" value="1"/>
</dbReference>
<dbReference type="EMBL" id="JAPQKO010000001">
    <property type="protein sequence ID" value="KAJ5184116.1"/>
    <property type="molecule type" value="Genomic_DNA"/>
</dbReference>
<dbReference type="Proteomes" id="UP001146351">
    <property type="component" value="Unassembled WGS sequence"/>
</dbReference>
<evidence type="ECO:0000256" key="1">
    <source>
        <dbReference type="ARBA" id="ARBA00005109"/>
    </source>
</evidence>
<dbReference type="FunFam" id="1.10.1040.10:FF:000006">
    <property type="entry name" value="3-hydroxyisobutyrate dehydrogenase"/>
    <property type="match status" value="1"/>
</dbReference>
<evidence type="ECO:0000256" key="2">
    <source>
        <dbReference type="ARBA" id="ARBA00006013"/>
    </source>
</evidence>
<evidence type="ECO:0000256" key="7">
    <source>
        <dbReference type="ARBA" id="ARBA00049197"/>
    </source>
</evidence>
<dbReference type="InterPro" id="IPR036291">
    <property type="entry name" value="NAD(P)-bd_dom_sf"/>
</dbReference>
<dbReference type="InterPro" id="IPR006115">
    <property type="entry name" value="6PGDH_NADP-bd"/>
</dbReference>
<dbReference type="Gene3D" id="3.40.50.720">
    <property type="entry name" value="NAD(P)-binding Rossmann-like Domain"/>
    <property type="match status" value="1"/>
</dbReference>
<name>A0A9W9IV98_9EURO</name>
<evidence type="ECO:0000256" key="3">
    <source>
        <dbReference type="ARBA" id="ARBA00012991"/>
    </source>
</evidence>
<dbReference type="OrthoDB" id="21615at2759"/>
<evidence type="ECO:0000259" key="9">
    <source>
        <dbReference type="Pfam" id="PF14833"/>
    </source>
</evidence>
<dbReference type="SUPFAM" id="SSF48179">
    <property type="entry name" value="6-phosphogluconate dehydrogenase C-terminal domain-like"/>
    <property type="match status" value="1"/>
</dbReference>
<feature type="domain" description="6-phosphogluconate dehydrogenase NADP-binding" evidence="8">
    <location>
        <begin position="41"/>
        <end position="218"/>
    </location>
</feature>
<dbReference type="PANTHER" id="PTHR22981:SF7">
    <property type="entry name" value="3-HYDROXYISOBUTYRATE DEHYDROGENASE, MITOCHONDRIAL"/>
    <property type="match status" value="1"/>
</dbReference>
<dbReference type="EC" id="1.1.1.31" evidence="3"/>
<keyword evidence="11" id="KW-1185">Reference proteome</keyword>
<comment type="catalytic activity">
    <reaction evidence="7">
        <text>3-hydroxy-2-methylpropanoate + NAD(+) = 2-methyl-3-oxopropanoate + NADH + H(+)</text>
        <dbReference type="Rhea" id="RHEA:17681"/>
        <dbReference type="ChEBI" id="CHEBI:11805"/>
        <dbReference type="ChEBI" id="CHEBI:15378"/>
        <dbReference type="ChEBI" id="CHEBI:57540"/>
        <dbReference type="ChEBI" id="CHEBI:57700"/>
        <dbReference type="ChEBI" id="CHEBI:57945"/>
        <dbReference type="EC" id="1.1.1.31"/>
    </reaction>
</comment>
<dbReference type="GO" id="GO:0050661">
    <property type="term" value="F:NADP binding"/>
    <property type="evidence" value="ECO:0007669"/>
    <property type="project" value="InterPro"/>
</dbReference>
<dbReference type="InterPro" id="IPR029154">
    <property type="entry name" value="HIBADH-like_NADP-bd"/>
</dbReference>
<comment type="pathway">
    <text evidence="1">Amino-acid degradation; L-valine degradation.</text>
</comment>
<dbReference type="GO" id="GO:0008442">
    <property type="term" value="F:3-hydroxyisobutyrate dehydrogenase activity"/>
    <property type="evidence" value="ECO:0007669"/>
    <property type="project" value="UniProtKB-EC"/>
</dbReference>
<reference evidence="10" key="2">
    <citation type="journal article" date="2023" name="IMA Fungus">
        <title>Comparative genomic study of the Penicillium genus elucidates a diverse pangenome and 15 lateral gene transfer events.</title>
        <authorList>
            <person name="Petersen C."/>
            <person name="Sorensen T."/>
            <person name="Nielsen M.R."/>
            <person name="Sondergaard T.E."/>
            <person name="Sorensen J.L."/>
            <person name="Fitzpatrick D.A."/>
            <person name="Frisvad J.C."/>
            <person name="Nielsen K.L."/>
        </authorList>
    </citation>
    <scope>NUCLEOTIDE SEQUENCE</scope>
    <source>
        <strain evidence="10">IBT 21917</strain>
    </source>
</reference>
<sequence length="352" mass="38128">MSIRSACSLPWATRLHLRRWPPTPSSARAFSTTLHRDATWGFVGLGQMGYNMAKNLRAKIPAADTLLIRDVNEEAAKRFVAEARESATSADEKRVEIAETAREVAEKSTVMISSLPESQHVVDVYHSILKPGKLPGLEQERLFIDTSTIDPVTSKDIANAIHSTQTGRFVDAPVSGGVVGARAGTLSFMFGASAQPEQFIERVRGVLSLMGKKAWHLGEPGSGVSGKLANNYILAINNIATAEAMNLGMRWGLDPKALAEMINSSTGRCWPSEINNPVPGVVETAPASRSYEGGFGVSLMNKDLRLALTAAKESGTPLALGDQAREVYTAVEKAHRGKDFSVVYQWLHDQSR</sequence>
<proteinExistence type="inferred from homology"/>
<dbReference type="InterPro" id="IPR013328">
    <property type="entry name" value="6PGD_dom2"/>
</dbReference>
<dbReference type="GO" id="GO:0005739">
    <property type="term" value="C:mitochondrion"/>
    <property type="evidence" value="ECO:0007669"/>
    <property type="project" value="TreeGrafter"/>
</dbReference>
<evidence type="ECO:0000313" key="10">
    <source>
        <dbReference type="EMBL" id="KAJ5184116.1"/>
    </source>
</evidence>
<dbReference type="Pfam" id="PF14833">
    <property type="entry name" value="NAD_binding_11"/>
    <property type="match status" value="1"/>
</dbReference>
<dbReference type="GO" id="GO:0006574">
    <property type="term" value="P:L-valine catabolic process"/>
    <property type="evidence" value="ECO:0007669"/>
    <property type="project" value="TreeGrafter"/>
</dbReference>
<keyword evidence="4" id="KW-0101">Branched-chain amino acid catabolism</keyword>
<dbReference type="InterPro" id="IPR008927">
    <property type="entry name" value="6-PGluconate_DH-like_C_sf"/>
</dbReference>
<keyword evidence="6" id="KW-0520">NAD</keyword>
<dbReference type="SUPFAM" id="SSF51735">
    <property type="entry name" value="NAD(P)-binding Rossmann-fold domains"/>
    <property type="match status" value="1"/>
</dbReference>
<evidence type="ECO:0000256" key="5">
    <source>
        <dbReference type="ARBA" id="ARBA00023002"/>
    </source>
</evidence>
<dbReference type="FunFam" id="3.40.50.720:FF:000630">
    <property type="entry name" value="3-hydroxyisobutyrate dehydrogenase"/>
    <property type="match status" value="1"/>
</dbReference>
<dbReference type="AlphaFoldDB" id="A0A9W9IV98"/>
<feature type="domain" description="3-hydroxyisobutyrate dehydrogenase-like NAD-binding" evidence="9">
    <location>
        <begin position="221"/>
        <end position="346"/>
    </location>
</feature>
<dbReference type="InterPro" id="IPR002204">
    <property type="entry name" value="3-OH-isobutyrate_DH-rel_CS"/>
</dbReference>
<dbReference type="GO" id="GO:0051287">
    <property type="term" value="F:NAD binding"/>
    <property type="evidence" value="ECO:0007669"/>
    <property type="project" value="InterPro"/>
</dbReference>
<accession>A0A9W9IV98</accession>
<protein>
    <recommendedName>
        <fullName evidence="3">3-hydroxyisobutyrate dehydrogenase</fullName>
        <ecNumber evidence="3">1.1.1.31</ecNumber>
    </recommendedName>
</protein>
<gene>
    <name evidence="10" type="ORF">N7492_001732</name>
</gene>
<dbReference type="Gene3D" id="1.10.1040.10">
    <property type="entry name" value="N-(1-d-carboxylethyl)-l-norvaline Dehydrogenase, domain 2"/>
    <property type="match status" value="1"/>
</dbReference>
<dbReference type="Pfam" id="PF03446">
    <property type="entry name" value="NAD_binding_2"/>
    <property type="match status" value="1"/>
</dbReference>
<keyword evidence="5" id="KW-0560">Oxidoreductase</keyword>
<evidence type="ECO:0000256" key="6">
    <source>
        <dbReference type="ARBA" id="ARBA00023027"/>
    </source>
</evidence>
<organism evidence="10 11">
    <name type="scientific">Penicillium capsulatum</name>
    <dbReference type="NCBI Taxonomy" id="69766"/>
    <lineage>
        <taxon>Eukaryota</taxon>
        <taxon>Fungi</taxon>
        <taxon>Dikarya</taxon>
        <taxon>Ascomycota</taxon>
        <taxon>Pezizomycotina</taxon>
        <taxon>Eurotiomycetes</taxon>
        <taxon>Eurotiomycetidae</taxon>
        <taxon>Eurotiales</taxon>
        <taxon>Aspergillaceae</taxon>
        <taxon>Penicillium</taxon>
    </lineage>
</organism>
<evidence type="ECO:0000259" key="8">
    <source>
        <dbReference type="Pfam" id="PF03446"/>
    </source>
</evidence>
<evidence type="ECO:0000256" key="4">
    <source>
        <dbReference type="ARBA" id="ARBA00022456"/>
    </source>
</evidence>